<evidence type="ECO:0000256" key="1">
    <source>
        <dbReference type="SAM" id="Coils"/>
    </source>
</evidence>
<evidence type="ECO:0008006" key="4">
    <source>
        <dbReference type="Google" id="ProtNLM"/>
    </source>
</evidence>
<feature type="coiled-coil region" evidence="1">
    <location>
        <begin position="66"/>
        <end position="100"/>
    </location>
</feature>
<evidence type="ECO:0000313" key="2">
    <source>
        <dbReference type="EMBL" id="MBM3275077.1"/>
    </source>
</evidence>
<dbReference type="AlphaFoldDB" id="A0A937X5C2"/>
<dbReference type="Proteomes" id="UP000703893">
    <property type="component" value="Unassembled WGS sequence"/>
</dbReference>
<dbReference type="EMBL" id="VGJX01000433">
    <property type="protein sequence ID" value="MBM3275077.1"/>
    <property type="molecule type" value="Genomic_DNA"/>
</dbReference>
<proteinExistence type="predicted"/>
<evidence type="ECO:0000313" key="3">
    <source>
        <dbReference type="Proteomes" id="UP000703893"/>
    </source>
</evidence>
<reference evidence="2 3" key="1">
    <citation type="submission" date="2019-03" db="EMBL/GenBank/DDBJ databases">
        <title>Lake Tanganyika Metagenome-Assembled Genomes (MAGs).</title>
        <authorList>
            <person name="Tran P."/>
        </authorList>
    </citation>
    <scope>NUCLEOTIDE SEQUENCE [LARGE SCALE GENOMIC DNA]</scope>
    <source>
        <strain evidence="2">K_DeepCast_65m_m2_236</strain>
    </source>
</reference>
<sequence length="142" mass="15957">MYTEAEKLWTGPIHEFLGSDFFVRWMETGREVYLAQMDLSRENLEKYWEAVRLPHKGDIARVASQVVTVENKVEAVEDSIENLKAQLNGKLGAIADLVERLEAKLEAKFDNRVASKVDAKAAPKIDMHGASAKVEKKPGSKE</sequence>
<comment type="caution">
    <text evidence="2">The sequence shown here is derived from an EMBL/GenBank/DDBJ whole genome shotgun (WGS) entry which is preliminary data.</text>
</comment>
<gene>
    <name evidence="2" type="ORF">FJZ00_07980</name>
</gene>
<organism evidence="2 3">
    <name type="scientific">Candidatus Tanganyikabacteria bacterium</name>
    <dbReference type="NCBI Taxonomy" id="2961651"/>
    <lineage>
        <taxon>Bacteria</taxon>
        <taxon>Bacillati</taxon>
        <taxon>Candidatus Sericytochromatia</taxon>
        <taxon>Candidatus Tanganyikabacteria</taxon>
    </lineage>
</organism>
<protein>
    <recommendedName>
        <fullName evidence="4">Poly(3-hydroxyalkanoate) polymerase subunit PhaE</fullName>
    </recommendedName>
</protein>
<accession>A0A937X5C2</accession>
<name>A0A937X5C2_9BACT</name>
<keyword evidence="1" id="KW-0175">Coiled coil</keyword>